<evidence type="ECO:0000256" key="1">
    <source>
        <dbReference type="SAM" id="MobiDB-lite"/>
    </source>
</evidence>
<proteinExistence type="predicted"/>
<dbReference type="WBParaSite" id="PSAMB.scaffold132size74629.g2700.t1">
    <property type="protein sequence ID" value="PSAMB.scaffold132size74629.g2700.t1"/>
    <property type="gene ID" value="PSAMB.scaffold132size74629.g2700"/>
</dbReference>
<feature type="compositionally biased region" description="Basic and acidic residues" evidence="1">
    <location>
        <begin position="1381"/>
        <end position="1394"/>
    </location>
</feature>
<feature type="region of interest" description="Disordered" evidence="1">
    <location>
        <begin position="1996"/>
        <end position="2018"/>
    </location>
</feature>
<dbReference type="Proteomes" id="UP000887566">
    <property type="component" value="Unplaced"/>
</dbReference>
<name>A0A914UXU0_9BILA</name>
<sequence length="2740" mass="306378">MSIARCPPKTAAKAATAHLSAKIRNLTDFHQRLTLNQQPPSGLEIVNTLRYFQQTLLGFLKDIQNLPAESFRQLSSDVNRSTLYPNLNYSGLFYGVINLLDAYHLIPAGHTAVGHAIINTIKAMYFFLDRESVDQLPYILACLLCYFPTELHADIMQLLCDCILPYTLQGETGDSYATHSIPAVLMLVFQYTKEPSHHTWLLETLMSLRRDVYRDVLAVIAKGTSEARVPAANLLFHYWPLLNPHILDRKPIQYRPHAVGSSPSTSSIGTLGQPPPHVAVDARYERHAWTPSRCQHKDCAAGNGQASVAAGSMGTIRSTPSEQTKSGTTPPPHVDLPPGSAALSIKKCYDPFICADVADTAPPVMLCKSCADKAQEERTKVQLYYICQPMPTTNVHVCQNRGCQSNSRLAVSTCFAQDCIRAHHHVPIRLCQECDDAFHKAKDKAGAEDRNGHICHTRLPCPWTADVVTFHDTIEAIVKLLKETSCQLEANDGEGKRPKWLRQLEAGQSVGRELDDLADEKRMLSRYGIWLMAALCPPTDQAPGDAVGYIMSMLFQWFATTALLPNDAMGSSLEQLKTDFVCDWLNAAVSTHYKVFVECLQPRPPEYAKVGGMWDKLSTRTEQIREGLSKLLAIMPYDVISLATWSTIMPEWLEAICNEVPEKDLSDLKISLCKIFEPDLCPLPFEPEKIFHFIGERLQAGDRLDQQKALDWLHLLSEMDIVMPLDLMLSMLSGAAHRLTEIECMEDVDAHLNASISKKPVVQPAVDKTEQCHRASIARTDSIGEHDGLLDDESVHDVTALTPEESPIRKPLAPGTMMLDAELGDSNAAFYATIMDIILRQIELNDIPAYSGIGSERSQKLLCALSDILRAPWKGSHTCDQPDMDEFVDCNYCQETAIFYEMMMELMERLCPKDDVIISMPKDDDKFDWGEELTETDDAGDSSRGHMSSSVTSPLGIKSRDHTLIDMQESSGLLQAENIPGEVRSLQYQTACVEEAMEEVEFVSMLPNEEVETAMAHATTLTETDVGQATCQVITATLIENLKETPATPRTLGGRGPPGGNFWYTSLGKFRFALEDLPGQLQLIYSAMMNVEEHPDPDVVYFLLHSIKYLCLHGVALDNARREHRGFLIWAQENLLIPKLWKLLRAEYSQIAEVCVPLLMHCLTLPSGEEMFWRSVNDDFTSEDWALRFAAVEKVSLMTQFLGKLVLKTNRVVQGGLANAFCHLIASVHDPSAAVAQRALLYLQAIPMAGLRAMCFCLESQFDTVIIDRPIILHRLHLLATLLPEQSIITWDFFVQRFDTLALESQLHTATTTGETSTFVHDLSHTDPMSDVYQRKITKARTALDSADTVRSIVRCMGDKAMKHQNTINFKAPPQPGDARGTSEKSGDKEERRQSCSCSKRGWHRCSTLSEAAVSCRLKMRKVVLMVKVLNAWQGFRKKLGSLSATSLGSTVSSMLGARGAPPAEGSDTNEPTMEDYLETMSRSASQRGSHVHSDAGGYSGGRLREFTDEESNLCLMLNRVMDTENPERHTVYMTVVLFMMFLSSKKTTLVNPDEKAAAKKQSLVLRHLNTLLGYSNTEKCFSIPPQRLRQSAICNAFLAGLPQVLDANLVLGNQILPIASQLLVYLPSPQRLASDNQAPTYSLWTMDAHARHSWLWSVLLILYKYRFDSPPINETVLNLIRLVLSTLEAQVHQCTALEISSHTPIFQSDDESADQSPDEPWWPRTPTEGLERARSKLRKVFAHVVLLVRVMKVWPKGSHLMLMERLSGSGYSSTDSEADWSGEDGSGRGDKKNRLHVRRRRRRHRSSRGASPIEEGDETLSPLFTFKGDRKNQPSSPGPSGRRTPRTDMTEPPHPMENRLRQQIDEFDRSFAKESMTHVVPTVVVTSGVAHGQLIRPETLGVGGASKARVHEHPQRAQQVTISMEPSAERQLAFASAFEVKSTVIEPQVHMAKVNVAPETVVSLDAQAIESPQTIALEAICEEGEEMSEDGKFKAIDRDGKRGPPAPVPLSAAQKRRQRLNELGRQTSSFTRPPGSSQRHQDAALVLRCTQCNQPLENFDEDTLCMSLICLSTFVHREPSMAAPFLPRLLQTAASIADHVLYPWQSETNVFVPGNSRSVAKQLLRVVIHQLSNNGICLQLFQHHIKDPAIFWKTVATALFDFQEVNAVTVVQILLEDINANWSFRLSRILFNLASYIIYVPNDIYLTVWNTVVGLFDAFFRRYVVERHGNQASVASELNSVITIMNAVLKVQNFSSFKGSVSLVDCFSKWFVLSLQTTPVRLIDVLSICTSCTRAFMRERDKQCVARACVNELVQAIKFKSTLPEENYLVLLHLILQDAGETVAPDIDDMYNTAAADCARPFMLDLVDFIADLHVLNKVKNLGSRGMGFREDTLGGDLKAGFAQYISVEISRASVRDPRTVLRYLPWLLTPPPTEFVDSVTHVRVLSWVLLGALQSTSVACLPIPIESSQHIADQIQFVLAGFAEQSKESVVHMSALFHAFHLCQLWTVYCEQAAATHPESELGFQAMANVMDFWARVTPAILQLLSHSKVDERNELADMVNLHFLNTIQALQECQSAILCQLYPMWQPILTAYHSNIPSHLRMKLDSCENDIKIDEKELNPWLKRVRYKISQVELQTSAASPFYNWFLWGKRDDRCDQESDLDAGVCLLCCESSERCRGRRGARLAVGGLGPIGGLVRVDRPMPTLVQRCVCPFRPWNACLAYNWRNGRLLATRNHHS</sequence>
<feature type="compositionally biased region" description="Basic residues" evidence="1">
    <location>
        <begin position="1794"/>
        <end position="1808"/>
    </location>
</feature>
<protein>
    <submittedName>
        <fullName evidence="3">Protein unc-79 homolog</fullName>
    </submittedName>
</protein>
<feature type="region of interest" description="Disordered" evidence="1">
    <location>
        <begin position="1365"/>
        <end position="1397"/>
    </location>
</feature>
<reference evidence="3" key="1">
    <citation type="submission" date="2022-11" db="UniProtKB">
        <authorList>
            <consortium name="WormBaseParasite"/>
        </authorList>
    </citation>
    <scope>IDENTIFICATION</scope>
</reference>
<feature type="compositionally biased region" description="Acidic residues" evidence="1">
    <location>
        <begin position="1709"/>
        <end position="1718"/>
    </location>
</feature>
<dbReference type="InterPro" id="IPR024855">
    <property type="entry name" value="UNC79"/>
</dbReference>
<feature type="region of interest" description="Disordered" evidence="1">
    <location>
        <begin position="933"/>
        <end position="955"/>
    </location>
</feature>
<feature type="compositionally biased region" description="Polar residues" evidence="1">
    <location>
        <begin position="315"/>
        <end position="328"/>
    </location>
</feature>
<feature type="compositionally biased region" description="Basic and acidic residues" evidence="1">
    <location>
        <begin position="1846"/>
        <end position="1860"/>
    </location>
</feature>
<feature type="region of interest" description="Disordered" evidence="1">
    <location>
        <begin position="1708"/>
        <end position="1728"/>
    </location>
</feature>
<evidence type="ECO:0000313" key="2">
    <source>
        <dbReference type="Proteomes" id="UP000887566"/>
    </source>
</evidence>
<feature type="region of interest" description="Disordered" evidence="1">
    <location>
        <begin position="1769"/>
        <end position="1860"/>
    </location>
</feature>
<dbReference type="PANTHER" id="PTHR21696">
    <property type="entry name" value="PROTEIN UNC-79 HOMOLOG"/>
    <property type="match status" value="1"/>
</dbReference>
<dbReference type="PANTHER" id="PTHR21696:SF2">
    <property type="entry name" value="PROTEIN UNC-79 HOMOLOG"/>
    <property type="match status" value="1"/>
</dbReference>
<accession>A0A914UXU0</accession>
<feature type="region of interest" description="Disordered" evidence="1">
    <location>
        <begin position="313"/>
        <end position="333"/>
    </location>
</feature>
<keyword evidence="2" id="KW-1185">Reference proteome</keyword>
<evidence type="ECO:0000313" key="3">
    <source>
        <dbReference type="WBParaSite" id="PSAMB.scaffold132size74629.g2700.t1"/>
    </source>
</evidence>
<dbReference type="Pfam" id="PF14776">
    <property type="entry name" value="UNC-79"/>
    <property type="match status" value="2"/>
</dbReference>
<organism evidence="2 3">
    <name type="scientific">Plectus sambesii</name>
    <dbReference type="NCBI Taxonomy" id="2011161"/>
    <lineage>
        <taxon>Eukaryota</taxon>
        <taxon>Metazoa</taxon>
        <taxon>Ecdysozoa</taxon>
        <taxon>Nematoda</taxon>
        <taxon>Chromadorea</taxon>
        <taxon>Plectida</taxon>
        <taxon>Plectina</taxon>
        <taxon>Plectoidea</taxon>
        <taxon>Plectidae</taxon>
        <taxon>Plectus</taxon>
    </lineage>
</organism>